<dbReference type="InterPro" id="IPR013083">
    <property type="entry name" value="Znf_RING/FYVE/PHD"/>
</dbReference>
<accession>A0A0G4J6T4</accession>
<dbReference type="SUPFAM" id="SSF57850">
    <property type="entry name" value="RING/U-box"/>
    <property type="match status" value="1"/>
</dbReference>
<evidence type="ECO:0000313" key="1">
    <source>
        <dbReference type="EMBL" id="CEP03001.1"/>
    </source>
</evidence>
<dbReference type="Proteomes" id="UP000039324">
    <property type="component" value="Unassembled WGS sequence"/>
</dbReference>
<dbReference type="EMBL" id="CDSF01000136">
    <property type="protein sequence ID" value="CEP03001.1"/>
    <property type="molecule type" value="Genomic_DNA"/>
</dbReference>
<reference evidence="1 2" key="1">
    <citation type="submission" date="2015-02" db="EMBL/GenBank/DDBJ databases">
        <authorList>
            <person name="Chooi Y.-H."/>
        </authorList>
    </citation>
    <scope>NUCLEOTIDE SEQUENCE [LARGE SCALE GENOMIC DNA]</scope>
    <source>
        <strain evidence="1">E3</strain>
    </source>
</reference>
<dbReference type="OrthoDB" id="8062037at2759"/>
<name>A0A0G4J6T4_PLABS</name>
<protein>
    <recommendedName>
        <fullName evidence="3">RING-type domain-containing protein</fullName>
    </recommendedName>
</protein>
<dbReference type="Gene3D" id="3.30.40.10">
    <property type="entry name" value="Zinc/RING finger domain, C3HC4 (zinc finger)"/>
    <property type="match status" value="1"/>
</dbReference>
<gene>
    <name evidence="1" type="ORF">PBRA_009219</name>
</gene>
<dbReference type="AlphaFoldDB" id="A0A0G4J6T4"/>
<organism evidence="1 2">
    <name type="scientific">Plasmodiophora brassicae</name>
    <name type="common">Clubroot disease agent</name>
    <dbReference type="NCBI Taxonomy" id="37360"/>
    <lineage>
        <taxon>Eukaryota</taxon>
        <taxon>Sar</taxon>
        <taxon>Rhizaria</taxon>
        <taxon>Endomyxa</taxon>
        <taxon>Phytomyxea</taxon>
        <taxon>Plasmodiophorida</taxon>
        <taxon>Plasmodiophoridae</taxon>
        <taxon>Plasmodiophora</taxon>
    </lineage>
</organism>
<evidence type="ECO:0000313" key="2">
    <source>
        <dbReference type="Proteomes" id="UP000039324"/>
    </source>
</evidence>
<evidence type="ECO:0008006" key="3">
    <source>
        <dbReference type="Google" id="ProtNLM"/>
    </source>
</evidence>
<keyword evidence="2" id="KW-1185">Reference proteome</keyword>
<sequence>MEPFLVAVHALVQNEWDIALSSAFIWSARETPTKTLDRTGFLVDPAYFPHLNLSSCDKCGVNDGAMLRWLDCEHKVHVRCGDAYLQRHGRCPVCETHLLPPVDAWLHLQSSSQGVPGVRTYFFLHRPDYVDNMVKPSMCPSR</sequence>
<proteinExistence type="predicted"/>